<comment type="caution">
    <text evidence="1">The sequence shown here is derived from an EMBL/GenBank/DDBJ whole genome shotgun (WGS) entry which is preliminary data.</text>
</comment>
<keyword evidence="2" id="KW-1185">Reference proteome</keyword>
<dbReference type="AlphaFoldDB" id="A0A392QDJ5"/>
<evidence type="ECO:0000313" key="2">
    <source>
        <dbReference type="Proteomes" id="UP000265520"/>
    </source>
</evidence>
<dbReference type="EMBL" id="LXQA010127821">
    <property type="protein sequence ID" value="MCI21969.1"/>
    <property type="molecule type" value="Genomic_DNA"/>
</dbReference>
<sequence length="92" mass="9647">MGVGVTQGIDLSIHLGVSSSPGIRRLDSPGLNFSGDSCGSNNSMIAKNLLLKAKNVGFSFKLGDTLEESRLVALEEKNGANKVGRESRSGVR</sequence>
<accession>A0A392QDJ5</accession>
<dbReference type="Proteomes" id="UP000265520">
    <property type="component" value="Unassembled WGS sequence"/>
</dbReference>
<name>A0A392QDJ5_9FABA</name>
<evidence type="ECO:0000313" key="1">
    <source>
        <dbReference type="EMBL" id="MCI21969.1"/>
    </source>
</evidence>
<protein>
    <submittedName>
        <fullName evidence="1">Uncharacterized protein</fullName>
    </submittedName>
</protein>
<organism evidence="1 2">
    <name type="scientific">Trifolium medium</name>
    <dbReference type="NCBI Taxonomy" id="97028"/>
    <lineage>
        <taxon>Eukaryota</taxon>
        <taxon>Viridiplantae</taxon>
        <taxon>Streptophyta</taxon>
        <taxon>Embryophyta</taxon>
        <taxon>Tracheophyta</taxon>
        <taxon>Spermatophyta</taxon>
        <taxon>Magnoliopsida</taxon>
        <taxon>eudicotyledons</taxon>
        <taxon>Gunneridae</taxon>
        <taxon>Pentapetalae</taxon>
        <taxon>rosids</taxon>
        <taxon>fabids</taxon>
        <taxon>Fabales</taxon>
        <taxon>Fabaceae</taxon>
        <taxon>Papilionoideae</taxon>
        <taxon>50 kb inversion clade</taxon>
        <taxon>NPAAA clade</taxon>
        <taxon>Hologalegina</taxon>
        <taxon>IRL clade</taxon>
        <taxon>Trifolieae</taxon>
        <taxon>Trifolium</taxon>
    </lineage>
</organism>
<reference evidence="1 2" key="1">
    <citation type="journal article" date="2018" name="Front. Plant Sci.">
        <title>Red Clover (Trifolium pratense) and Zigzag Clover (T. medium) - A Picture of Genomic Similarities and Differences.</title>
        <authorList>
            <person name="Dluhosova J."/>
            <person name="Istvanek J."/>
            <person name="Nedelnik J."/>
            <person name="Repkova J."/>
        </authorList>
    </citation>
    <scope>NUCLEOTIDE SEQUENCE [LARGE SCALE GENOMIC DNA]</scope>
    <source>
        <strain evidence="2">cv. 10/8</strain>
        <tissue evidence="1">Leaf</tissue>
    </source>
</reference>
<proteinExistence type="predicted"/>